<dbReference type="HAMAP" id="MF_00224">
    <property type="entry name" value="DHO_dh_type1"/>
    <property type="match status" value="1"/>
</dbReference>
<comment type="cofactor">
    <cofactor evidence="9">
        <name>FMN</name>
        <dbReference type="ChEBI" id="CHEBI:58210"/>
    </cofactor>
    <text evidence="9">Binds 1 FMN per subunit.</text>
</comment>
<dbReference type="PROSITE" id="PS00912">
    <property type="entry name" value="DHODEHASE_2"/>
    <property type="match status" value="1"/>
</dbReference>
<evidence type="ECO:0000256" key="6">
    <source>
        <dbReference type="ARBA" id="ARBA00022643"/>
    </source>
</evidence>
<gene>
    <name evidence="9 11" type="primary">pyrD</name>
    <name evidence="11" type="ORF">TTHT_0663</name>
</gene>
<organism evidence="11 12">
    <name type="scientific">Thermotomaculum hydrothermale</name>
    <dbReference type="NCBI Taxonomy" id="981385"/>
    <lineage>
        <taxon>Bacteria</taxon>
        <taxon>Pseudomonadati</taxon>
        <taxon>Acidobacteriota</taxon>
        <taxon>Holophagae</taxon>
        <taxon>Thermotomaculales</taxon>
        <taxon>Thermotomaculaceae</taxon>
        <taxon>Thermotomaculum</taxon>
    </lineage>
</organism>
<feature type="binding site" evidence="9">
    <location>
        <begin position="46"/>
        <end position="47"/>
    </location>
    <ligand>
        <name>FMN</name>
        <dbReference type="ChEBI" id="CHEBI:58210"/>
    </ligand>
</feature>
<dbReference type="KEGG" id="thyd:TTHT_0663"/>
<dbReference type="PIRSF" id="PIRSF000164">
    <property type="entry name" value="DHO_oxidase"/>
    <property type="match status" value="1"/>
</dbReference>
<accession>A0A7R6PEJ4</accession>
<keyword evidence="7 9" id="KW-0665">Pyrimidine biosynthesis</keyword>
<dbReference type="CDD" id="cd04740">
    <property type="entry name" value="DHOD_1B_like"/>
    <property type="match status" value="1"/>
</dbReference>
<evidence type="ECO:0000256" key="4">
    <source>
        <dbReference type="ARBA" id="ARBA00022490"/>
    </source>
</evidence>
<dbReference type="GO" id="GO:0006207">
    <property type="term" value="P:'de novo' pyrimidine nucleobase biosynthetic process"/>
    <property type="evidence" value="ECO:0007669"/>
    <property type="project" value="InterPro"/>
</dbReference>
<dbReference type="AlphaFoldDB" id="A0A7R6PEJ4"/>
<name>A0A7R6PEJ4_9BACT</name>
<dbReference type="InterPro" id="IPR013785">
    <property type="entry name" value="Aldolase_TIM"/>
</dbReference>
<dbReference type="GO" id="GO:0005737">
    <property type="term" value="C:cytoplasm"/>
    <property type="evidence" value="ECO:0007669"/>
    <property type="project" value="UniProtKB-SubCell"/>
</dbReference>
<dbReference type="InterPro" id="IPR005720">
    <property type="entry name" value="Dihydroorotate_DH_cat"/>
</dbReference>
<feature type="binding site" evidence="9">
    <location>
        <position position="192"/>
    </location>
    <ligand>
        <name>FMN</name>
        <dbReference type="ChEBI" id="CHEBI:58210"/>
    </ligand>
</feature>
<feature type="binding site" evidence="9">
    <location>
        <position position="128"/>
    </location>
    <ligand>
        <name>FMN</name>
        <dbReference type="ChEBI" id="CHEBI:58210"/>
    </ligand>
</feature>
<evidence type="ECO:0000256" key="7">
    <source>
        <dbReference type="ARBA" id="ARBA00022975"/>
    </source>
</evidence>
<comment type="subcellular location">
    <subcellularLocation>
        <location evidence="1 9">Cytoplasm</location>
    </subcellularLocation>
</comment>
<dbReference type="InterPro" id="IPR033888">
    <property type="entry name" value="DHOD_1B"/>
</dbReference>
<feature type="binding site" evidence="9">
    <location>
        <begin position="70"/>
        <end position="74"/>
    </location>
    <ligand>
        <name>substrate</name>
    </ligand>
</feature>
<feature type="binding site" evidence="9">
    <location>
        <position position="218"/>
    </location>
    <ligand>
        <name>FMN</name>
        <dbReference type="ChEBI" id="CHEBI:58210"/>
    </ligand>
</feature>
<dbReference type="Gene3D" id="3.20.20.70">
    <property type="entry name" value="Aldolase class I"/>
    <property type="match status" value="1"/>
</dbReference>
<feature type="binding site" evidence="9">
    <location>
        <begin position="266"/>
        <end position="267"/>
    </location>
    <ligand>
        <name>FMN</name>
        <dbReference type="ChEBI" id="CHEBI:58210"/>
    </ligand>
</feature>
<dbReference type="EMBL" id="AP017470">
    <property type="protein sequence ID" value="BBB32238.1"/>
    <property type="molecule type" value="Genomic_DNA"/>
</dbReference>
<feature type="binding site" evidence="9">
    <location>
        <position position="46"/>
    </location>
    <ligand>
        <name>substrate</name>
    </ligand>
</feature>
<evidence type="ECO:0000256" key="8">
    <source>
        <dbReference type="ARBA" id="ARBA00023002"/>
    </source>
</evidence>
<dbReference type="PANTHER" id="PTHR48109:SF1">
    <property type="entry name" value="DIHYDROOROTATE DEHYDROGENASE (FUMARATE)"/>
    <property type="match status" value="1"/>
</dbReference>
<feature type="binding site" evidence="9">
    <location>
        <position position="128"/>
    </location>
    <ligand>
        <name>substrate</name>
    </ligand>
</feature>
<evidence type="ECO:0000256" key="3">
    <source>
        <dbReference type="ARBA" id="ARBA00008008"/>
    </source>
</evidence>
<feature type="active site" description="Nucleophile" evidence="9">
    <location>
        <position position="131"/>
    </location>
</feature>
<dbReference type="NCBIfam" id="NF005574">
    <property type="entry name" value="PRK07259.1"/>
    <property type="match status" value="1"/>
</dbReference>
<dbReference type="InterPro" id="IPR024920">
    <property type="entry name" value="Dihydroorotate_DH_1"/>
</dbReference>
<proteinExistence type="inferred from homology"/>
<evidence type="ECO:0000313" key="12">
    <source>
        <dbReference type="Proteomes" id="UP000595564"/>
    </source>
</evidence>
<feature type="binding site" evidence="9">
    <location>
        <begin position="244"/>
        <end position="245"/>
    </location>
    <ligand>
        <name>FMN</name>
        <dbReference type="ChEBI" id="CHEBI:58210"/>
    </ligand>
</feature>
<dbReference type="InterPro" id="IPR049622">
    <property type="entry name" value="Dihydroorotate_DH_I"/>
</dbReference>
<dbReference type="InterPro" id="IPR001295">
    <property type="entry name" value="Dihydroorotate_DH_CS"/>
</dbReference>
<evidence type="ECO:0000256" key="2">
    <source>
        <dbReference type="ARBA" id="ARBA00004725"/>
    </source>
</evidence>
<comment type="pathway">
    <text evidence="2 9">Pyrimidine metabolism; UMP biosynthesis via de novo pathway.</text>
</comment>
<dbReference type="PANTHER" id="PTHR48109">
    <property type="entry name" value="DIHYDROOROTATE DEHYDROGENASE (QUINONE), MITOCHONDRIAL-RELATED"/>
    <property type="match status" value="1"/>
</dbReference>
<comment type="function">
    <text evidence="9">Catalyzes the conversion of dihydroorotate to orotate.</text>
</comment>
<evidence type="ECO:0000256" key="5">
    <source>
        <dbReference type="ARBA" id="ARBA00022630"/>
    </source>
</evidence>
<comment type="catalytic activity">
    <reaction evidence="9">
        <text>(S)-dihydroorotate + A = orotate + AH2</text>
        <dbReference type="Rhea" id="RHEA:18073"/>
        <dbReference type="ChEBI" id="CHEBI:13193"/>
        <dbReference type="ChEBI" id="CHEBI:17499"/>
        <dbReference type="ChEBI" id="CHEBI:30839"/>
        <dbReference type="ChEBI" id="CHEBI:30864"/>
    </reaction>
</comment>
<dbReference type="EC" id="1.3.-.-" evidence="9"/>
<keyword evidence="5 9" id="KW-0285">Flavoprotein</keyword>
<dbReference type="UniPathway" id="UPA00070"/>
<dbReference type="Pfam" id="PF01180">
    <property type="entry name" value="DHO_dh"/>
    <property type="match status" value="1"/>
</dbReference>
<evidence type="ECO:0000313" key="11">
    <source>
        <dbReference type="EMBL" id="BBB32238.1"/>
    </source>
</evidence>
<dbReference type="GO" id="GO:0004152">
    <property type="term" value="F:dihydroorotate dehydrogenase activity"/>
    <property type="evidence" value="ECO:0007669"/>
    <property type="project" value="UniProtKB-UniRule"/>
</dbReference>
<dbReference type="SUPFAM" id="SSF51395">
    <property type="entry name" value="FMN-linked oxidoreductases"/>
    <property type="match status" value="1"/>
</dbReference>
<feature type="binding site" evidence="9">
    <location>
        <position position="100"/>
    </location>
    <ligand>
        <name>FMN</name>
        <dbReference type="ChEBI" id="CHEBI:58210"/>
    </ligand>
</feature>
<feature type="binding site" evidence="9">
    <location>
        <position position="166"/>
    </location>
    <ligand>
        <name>FMN</name>
        <dbReference type="ChEBI" id="CHEBI:58210"/>
    </ligand>
</feature>
<feature type="domain" description="Dihydroorotate dehydrogenase catalytic" evidence="10">
    <location>
        <begin position="11"/>
        <end position="287"/>
    </location>
</feature>
<dbReference type="Proteomes" id="UP000595564">
    <property type="component" value="Chromosome"/>
</dbReference>
<evidence type="ECO:0000256" key="1">
    <source>
        <dbReference type="ARBA" id="ARBA00004496"/>
    </source>
</evidence>
<feature type="binding site" evidence="9">
    <location>
        <begin position="193"/>
        <end position="194"/>
    </location>
    <ligand>
        <name>substrate</name>
    </ligand>
</feature>
<dbReference type="GO" id="GO:0044205">
    <property type="term" value="P:'de novo' UMP biosynthetic process"/>
    <property type="evidence" value="ECO:0007669"/>
    <property type="project" value="UniProtKB-UniRule"/>
</dbReference>
<comment type="similarity">
    <text evidence="3 9">Belongs to the dihydroorotate dehydrogenase family. Type 1 subfamily.</text>
</comment>
<evidence type="ECO:0000259" key="10">
    <source>
        <dbReference type="Pfam" id="PF01180"/>
    </source>
</evidence>
<keyword evidence="4 9" id="KW-0963">Cytoplasm</keyword>
<keyword evidence="6 9" id="KW-0288">FMN</keyword>
<reference evidence="11 12" key="1">
    <citation type="journal article" date="2012" name="Extremophiles">
        <title>Thermotomaculum hydrothermale gen. nov., sp. nov., a novel heterotrophic thermophile within the phylum Acidobacteria from a deep-sea hydrothermal vent chimney in the Southern Okinawa Trough.</title>
        <authorList>
            <person name="Izumi H."/>
            <person name="Nunoura T."/>
            <person name="Miyazaki M."/>
            <person name="Mino S."/>
            <person name="Toki T."/>
            <person name="Takai K."/>
            <person name="Sako Y."/>
            <person name="Sawabe T."/>
            <person name="Nakagawa S."/>
        </authorList>
    </citation>
    <scope>NUCLEOTIDE SEQUENCE [LARGE SCALE GENOMIC DNA]</scope>
    <source>
        <strain evidence="11 12">AC55</strain>
    </source>
</reference>
<feature type="binding site" evidence="9">
    <location>
        <position position="22"/>
    </location>
    <ligand>
        <name>FMN</name>
        <dbReference type="ChEBI" id="CHEBI:58210"/>
    </ligand>
</feature>
<dbReference type="InterPro" id="IPR050074">
    <property type="entry name" value="DHO_dehydrogenase"/>
</dbReference>
<dbReference type="FunFam" id="3.20.20.70:FF:000027">
    <property type="entry name" value="Dihydropyrimidine dehydrogenase [NADP(+)]"/>
    <property type="match status" value="1"/>
</dbReference>
<dbReference type="InterPro" id="IPR012135">
    <property type="entry name" value="Dihydroorotate_DH_1_2"/>
</dbReference>
<keyword evidence="8 9" id="KW-0560">Oxidoreductase</keyword>
<protein>
    <recommendedName>
        <fullName evidence="9">Dihydroorotate dehydrogenase</fullName>
        <shortName evidence="9">DHOD</shortName>
        <shortName evidence="9">DHODase</shortName>
        <shortName evidence="9">DHOdehase</shortName>
        <ecNumber evidence="9">1.3.-.-</ecNumber>
    </recommendedName>
</protein>
<dbReference type="NCBIfam" id="TIGR01037">
    <property type="entry name" value="pyrD_sub1_fam"/>
    <property type="match status" value="1"/>
</dbReference>
<evidence type="ECO:0000256" key="9">
    <source>
        <dbReference type="HAMAP-Rule" id="MF_00224"/>
    </source>
</evidence>
<keyword evidence="12" id="KW-1185">Reference proteome</keyword>
<sequence>MIELSVDLGRNLKLKNPVLLASGTCGYGLEFENFYPLSKIGGICTKGLSYKPIEGNPTPRIVETSCGMINSIGLQNIGAKAFVEEKLPLLAKKDTKIIVNIFGYSLEEYIKVVEFLSEYQEIDGFEVNISCPNVKKGGIQFGTNPKLTKTLVSKLRKTTEKHLMIKLSPNVTDITEFAKVCEGEGADSISLINTLLGMAVNIETKKFSIKRKMGGFSGPAIKPVALRMVYQCVKAVKIPVIGIGGISNYKDALEFLLIGAKAIQIGTANFFNPSCGKEIVEGISNFLQNKGIENINQWIGSIEDE</sequence>